<protein>
    <recommendedName>
        <fullName evidence="3">DUF1059 domain-containing protein</fullName>
    </recommendedName>
</protein>
<evidence type="ECO:0000313" key="2">
    <source>
        <dbReference type="Proteomes" id="UP000199451"/>
    </source>
</evidence>
<gene>
    <name evidence="1" type="ORF">SAMN04487949_3801</name>
</gene>
<evidence type="ECO:0000313" key="1">
    <source>
        <dbReference type="EMBL" id="SDN27516.1"/>
    </source>
</evidence>
<dbReference type="Proteomes" id="UP000199451">
    <property type="component" value="Unassembled WGS sequence"/>
</dbReference>
<dbReference type="EMBL" id="FNHL01000009">
    <property type="protein sequence ID" value="SDN27516.1"/>
    <property type="molecule type" value="Genomic_DNA"/>
</dbReference>
<sequence length="59" mass="6242">MSFKLSCLCDCGFVARGADRVEVGAAVRTHLDEEHQLPADPSELAACALPAYAAHPTQT</sequence>
<name>A0A1H0A484_9EURY</name>
<dbReference type="RefSeq" id="WP_089700107.1">
    <property type="nucleotide sequence ID" value="NZ_FNHL01000009.1"/>
</dbReference>
<accession>A0A1H0A484</accession>
<proteinExistence type="predicted"/>
<dbReference type="AlphaFoldDB" id="A0A1H0A484"/>
<keyword evidence="2" id="KW-1185">Reference proteome</keyword>
<reference evidence="2" key="1">
    <citation type="submission" date="2016-10" db="EMBL/GenBank/DDBJ databases">
        <authorList>
            <person name="Varghese N."/>
            <person name="Submissions S."/>
        </authorList>
    </citation>
    <scope>NUCLEOTIDE SEQUENCE [LARGE SCALE GENOMIC DNA]</scope>
    <source>
        <strain evidence="2">CGMCC 1.10119</strain>
    </source>
</reference>
<dbReference type="OrthoDB" id="284272at2157"/>
<dbReference type="Pfam" id="PF06348">
    <property type="entry name" value="DUF1059"/>
    <property type="match status" value="1"/>
</dbReference>
<dbReference type="InterPro" id="IPR009409">
    <property type="entry name" value="DUF1059"/>
</dbReference>
<organism evidence="1 2">
    <name type="scientific">Halogranum gelatinilyticum</name>
    <dbReference type="NCBI Taxonomy" id="660521"/>
    <lineage>
        <taxon>Archaea</taxon>
        <taxon>Methanobacteriati</taxon>
        <taxon>Methanobacteriota</taxon>
        <taxon>Stenosarchaea group</taxon>
        <taxon>Halobacteria</taxon>
        <taxon>Halobacteriales</taxon>
        <taxon>Haloferacaceae</taxon>
    </lineage>
</organism>
<evidence type="ECO:0008006" key="3">
    <source>
        <dbReference type="Google" id="ProtNLM"/>
    </source>
</evidence>